<dbReference type="VEuPathDB" id="FungiDB:PPTG_05733"/>
<keyword evidence="1" id="KW-0472">Membrane</keyword>
<feature type="non-terminal residue" evidence="2">
    <location>
        <position position="80"/>
    </location>
</feature>
<accession>W2M9T0</accession>
<organism evidence="2">
    <name type="scientific">Phytophthora nicotianae</name>
    <name type="common">Potato buckeye rot agent</name>
    <name type="synonym">Phytophthora parasitica</name>
    <dbReference type="NCBI Taxonomy" id="4792"/>
    <lineage>
        <taxon>Eukaryota</taxon>
        <taxon>Sar</taxon>
        <taxon>Stramenopiles</taxon>
        <taxon>Oomycota</taxon>
        <taxon>Peronosporomycetes</taxon>
        <taxon>Peronosporales</taxon>
        <taxon>Peronosporaceae</taxon>
        <taxon>Phytophthora</taxon>
    </lineage>
</organism>
<dbReference type="Proteomes" id="UP000054532">
    <property type="component" value="Unassembled WGS sequence"/>
</dbReference>
<dbReference type="EMBL" id="KI696133">
    <property type="protein sequence ID" value="ETM33111.1"/>
    <property type="molecule type" value="Genomic_DNA"/>
</dbReference>
<protein>
    <submittedName>
        <fullName evidence="2">Uncharacterized protein</fullName>
    </submittedName>
</protein>
<evidence type="ECO:0000313" key="2">
    <source>
        <dbReference type="EMBL" id="ETM33111.1"/>
    </source>
</evidence>
<sequence length="80" mass="9402">MAYALFYWWLNDTEIRQYLVFYHVGMPPEYYDIIATVHMIMSSLHGLCIVLMVGSSVWLRKFAFTPWGDRSISSHKKKGP</sequence>
<feature type="transmembrane region" description="Helical" evidence="1">
    <location>
        <begin position="33"/>
        <end position="53"/>
    </location>
</feature>
<proteinExistence type="predicted"/>
<keyword evidence="1" id="KW-0812">Transmembrane</keyword>
<gene>
    <name evidence="2" type="ORF">L914_19613</name>
</gene>
<keyword evidence="1" id="KW-1133">Transmembrane helix</keyword>
<dbReference type="AlphaFoldDB" id="W2M9T0"/>
<evidence type="ECO:0000256" key="1">
    <source>
        <dbReference type="SAM" id="Phobius"/>
    </source>
</evidence>
<reference evidence="2" key="1">
    <citation type="submission" date="2013-11" db="EMBL/GenBank/DDBJ databases">
        <title>The Genome Sequence of Phytophthora parasitica IAC_01/95.</title>
        <authorList>
            <consortium name="The Broad Institute Genomics Platform"/>
            <person name="Russ C."/>
            <person name="Tyler B."/>
            <person name="Panabieres F."/>
            <person name="Shan W."/>
            <person name="Tripathy S."/>
            <person name="Grunwald N."/>
            <person name="Machado M."/>
            <person name="Johnson C.S."/>
            <person name="Arredondo F."/>
            <person name="Hong C."/>
            <person name="Coffey M."/>
            <person name="Young S.K."/>
            <person name="Zeng Q."/>
            <person name="Gargeya S."/>
            <person name="Fitzgerald M."/>
            <person name="Abouelleil A."/>
            <person name="Alvarado L."/>
            <person name="Chapman S.B."/>
            <person name="Gainer-Dewar J."/>
            <person name="Goldberg J."/>
            <person name="Griggs A."/>
            <person name="Gujja S."/>
            <person name="Hansen M."/>
            <person name="Howarth C."/>
            <person name="Imamovic A."/>
            <person name="Ireland A."/>
            <person name="Larimer J."/>
            <person name="McCowan C."/>
            <person name="Murphy C."/>
            <person name="Pearson M."/>
            <person name="Poon T.W."/>
            <person name="Priest M."/>
            <person name="Roberts A."/>
            <person name="Saif S."/>
            <person name="Shea T."/>
            <person name="Sykes S."/>
            <person name="Wortman J."/>
            <person name="Nusbaum C."/>
            <person name="Birren B."/>
        </authorList>
    </citation>
    <scope>NUCLEOTIDE SEQUENCE [LARGE SCALE GENOMIC DNA]</scope>
    <source>
        <strain evidence="2">IAC_01/95</strain>
    </source>
</reference>
<name>W2M9T0_PHYNI</name>